<dbReference type="SUPFAM" id="SSF53474">
    <property type="entry name" value="alpha/beta-Hydrolases"/>
    <property type="match status" value="1"/>
</dbReference>
<evidence type="ECO:0000313" key="1">
    <source>
        <dbReference type="EMBL" id="GAA1186816.1"/>
    </source>
</evidence>
<dbReference type="EMBL" id="BAAAKV010000052">
    <property type="protein sequence ID" value="GAA1186816.1"/>
    <property type="molecule type" value="Genomic_DNA"/>
</dbReference>
<dbReference type="InterPro" id="IPR029058">
    <property type="entry name" value="AB_hydrolase_fold"/>
</dbReference>
<dbReference type="Gene3D" id="3.40.50.1820">
    <property type="entry name" value="alpha/beta hydrolase"/>
    <property type="match status" value="1"/>
</dbReference>
<dbReference type="Proteomes" id="UP001501371">
    <property type="component" value="Unassembled WGS sequence"/>
</dbReference>
<name>A0ABN1V0J1_9ACTN</name>
<evidence type="ECO:0000313" key="2">
    <source>
        <dbReference type="Proteomes" id="UP001501371"/>
    </source>
</evidence>
<dbReference type="PANTHER" id="PTHR12277:SF79">
    <property type="entry name" value="XAA-PRO DIPEPTIDYL-PEPTIDASE-RELATED"/>
    <property type="match status" value="1"/>
</dbReference>
<dbReference type="PANTHER" id="PTHR12277">
    <property type="entry name" value="ALPHA/BETA HYDROLASE DOMAIN-CONTAINING PROTEIN"/>
    <property type="match status" value="1"/>
</dbReference>
<reference evidence="1 2" key="1">
    <citation type="journal article" date="2019" name="Int. J. Syst. Evol. Microbiol.">
        <title>The Global Catalogue of Microorganisms (GCM) 10K type strain sequencing project: providing services to taxonomists for standard genome sequencing and annotation.</title>
        <authorList>
            <consortium name="The Broad Institute Genomics Platform"/>
            <consortium name="The Broad Institute Genome Sequencing Center for Infectious Disease"/>
            <person name="Wu L."/>
            <person name="Ma J."/>
        </authorList>
    </citation>
    <scope>NUCLEOTIDE SEQUENCE [LARGE SCALE GENOMIC DNA]</scope>
    <source>
        <strain evidence="1 2">JCM 12696</strain>
    </source>
</reference>
<organism evidence="1 2">
    <name type="scientific">Streptomyces hebeiensis</name>
    <dbReference type="NCBI Taxonomy" id="229486"/>
    <lineage>
        <taxon>Bacteria</taxon>
        <taxon>Bacillati</taxon>
        <taxon>Actinomycetota</taxon>
        <taxon>Actinomycetes</taxon>
        <taxon>Kitasatosporales</taxon>
        <taxon>Streptomycetaceae</taxon>
        <taxon>Streptomyces</taxon>
    </lineage>
</organism>
<gene>
    <name evidence="1" type="ORF">GCM10009654_50430</name>
</gene>
<dbReference type="GO" id="GO:0016787">
    <property type="term" value="F:hydrolase activity"/>
    <property type="evidence" value="ECO:0007669"/>
    <property type="project" value="UniProtKB-KW"/>
</dbReference>
<keyword evidence="2" id="KW-1185">Reference proteome</keyword>
<accession>A0ABN1V0J1</accession>
<sequence length="362" mass="37823">MLGVGAAAVAAGRYAGDAALKPPPDGALPGDPRLTVHATAAGQVTLTRCLASLRPGTYGIQGPDVHAVVGPVLDGVEHAADTVVRRLVRVGRGSLAPGSRVRVTPQLYSGDPTTALGIDHKEVWIPGPLGAVPAWYVPGSRDTWVITVHGLGTTREHPMNLLPFLTSLRIPVLGVAYRGDPGAPRSPDGIGHLGESEWYDLDAAIRYAVRYGAERVIVHGWSTGAAMALLAATGSALADRVSGLVLDSPVLDWEATLRALATARKVPAALLPLAVRAAQGRAGLGGDRLLRATEPPGLRAPTLIVHGPGDTIAPWRPSRELAGLRPGLVTLHTVLHAPHAAMWNADPAGYEETVRRFITPLL</sequence>
<proteinExistence type="predicted"/>
<comment type="caution">
    <text evidence="1">The sequence shown here is derived from an EMBL/GenBank/DDBJ whole genome shotgun (WGS) entry which is preliminary data.</text>
</comment>
<protein>
    <submittedName>
        <fullName evidence="1">Alpha/beta fold hydrolase</fullName>
    </submittedName>
</protein>
<keyword evidence="1" id="KW-0378">Hydrolase</keyword>